<feature type="compositionally biased region" description="Gly residues" evidence="1">
    <location>
        <begin position="41"/>
        <end position="50"/>
    </location>
</feature>
<evidence type="ECO:0000256" key="1">
    <source>
        <dbReference type="SAM" id="MobiDB-lite"/>
    </source>
</evidence>
<evidence type="ECO:0000313" key="3">
    <source>
        <dbReference type="Proteomes" id="UP000008065"/>
    </source>
</evidence>
<sequence>MEARTCFFLKHPVEELESKARDLVESSNFSGSLRIAYHQQEGGGGGGGGGEEGRHWELTPTPTPNPNLTAILVTFIVAANL</sequence>
<dbReference type="VEuPathDB" id="FungiDB:NEUTE1DRAFT_105612"/>
<evidence type="ECO:0000313" key="2">
    <source>
        <dbReference type="EMBL" id="EGO52634.1"/>
    </source>
</evidence>
<dbReference type="GeneID" id="20822198"/>
<dbReference type="HOGENOM" id="CLU_195461_0_0_1"/>
<feature type="region of interest" description="Disordered" evidence="1">
    <location>
        <begin position="38"/>
        <end position="63"/>
    </location>
</feature>
<dbReference type="RefSeq" id="XP_009856274.1">
    <property type="nucleotide sequence ID" value="XM_009857972.1"/>
</dbReference>
<dbReference type="EMBL" id="GL891382">
    <property type="protein sequence ID" value="EGO52634.1"/>
    <property type="molecule type" value="Genomic_DNA"/>
</dbReference>
<gene>
    <name evidence="2" type="ORF">NEUTE1DRAFT_105612</name>
</gene>
<reference evidence="3" key="1">
    <citation type="journal article" date="2011" name="Genetics">
        <title>Massive changes in genome architecture accompany the transition to self-fertility in the filamentous fungus Neurospora tetrasperma.</title>
        <authorList>
            <person name="Ellison C.E."/>
            <person name="Stajich J.E."/>
            <person name="Jacobson D.J."/>
            <person name="Natvig D.O."/>
            <person name="Lapidus A."/>
            <person name="Foster B."/>
            <person name="Aerts A."/>
            <person name="Riley R."/>
            <person name="Lindquist E.A."/>
            <person name="Grigoriev I.V."/>
            <person name="Taylor J.W."/>
        </authorList>
    </citation>
    <scope>NUCLEOTIDE SEQUENCE [LARGE SCALE GENOMIC DNA]</scope>
    <source>
        <strain evidence="3">FGSC 2508 / P0657</strain>
    </source>
</reference>
<dbReference type="Proteomes" id="UP000008065">
    <property type="component" value="Unassembled WGS sequence"/>
</dbReference>
<dbReference type="KEGG" id="nte:NEUTE1DRAFT105612"/>
<dbReference type="AlphaFoldDB" id="F8N3Y7"/>
<accession>F8N3Y7</accession>
<organism evidence="2 3">
    <name type="scientific">Neurospora tetrasperma (strain FGSC 2508 / ATCC MYA-4615 / P0657)</name>
    <dbReference type="NCBI Taxonomy" id="510951"/>
    <lineage>
        <taxon>Eukaryota</taxon>
        <taxon>Fungi</taxon>
        <taxon>Dikarya</taxon>
        <taxon>Ascomycota</taxon>
        <taxon>Pezizomycotina</taxon>
        <taxon>Sordariomycetes</taxon>
        <taxon>Sordariomycetidae</taxon>
        <taxon>Sordariales</taxon>
        <taxon>Sordariaceae</taxon>
        <taxon>Neurospora</taxon>
    </lineage>
</organism>
<keyword evidence="3" id="KW-1185">Reference proteome</keyword>
<dbReference type="OrthoDB" id="10400794at2759"/>
<name>F8N3Y7_NEUT8</name>
<proteinExistence type="predicted"/>
<protein>
    <submittedName>
        <fullName evidence="2">Uncharacterized protein</fullName>
    </submittedName>
</protein>